<feature type="region of interest" description="Disordered" evidence="1">
    <location>
        <begin position="1"/>
        <end position="28"/>
    </location>
</feature>
<dbReference type="RefSeq" id="WP_154618346.1">
    <property type="nucleotide sequence ID" value="NZ_LJQD01000079.1"/>
</dbReference>
<evidence type="ECO:0000256" key="1">
    <source>
        <dbReference type="SAM" id="MobiDB-lite"/>
    </source>
</evidence>
<feature type="non-terminal residue" evidence="3">
    <location>
        <position position="89"/>
    </location>
</feature>
<dbReference type="InterPro" id="IPR022737">
    <property type="entry name" value="RapA_C"/>
</dbReference>
<proteinExistence type="predicted"/>
<dbReference type="Proteomes" id="UP000050381">
    <property type="component" value="Unassembled WGS sequence"/>
</dbReference>
<feature type="non-terminal residue" evidence="3">
    <location>
        <position position="1"/>
    </location>
</feature>
<protein>
    <submittedName>
        <fullName evidence="3">RNA polymerase-associated protein RapA</fullName>
    </submittedName>
</protein>
<gene>
    <name evidence="3" type="ORF">ALO79_01110</name>
</gene>
<dbReference type="GO" id="GO:0016817">
    <property type="term" value="F:hydrolase activity, acting on acid anhydrides"/>
    <property type="evidence" value="ECO:0007669"/>
    <property type="project" value="InterPro"/>
</dbReference>
<reference evidence="3 4" key="1">
    <citation type="submission" date="2015-09" db="EMBL/GenBank/DDBJ databases">
        <title>Genome announcement of multiple Pseudomonas syringae strains.</title>
        <authorList>
            <person name="Thakur S."/>
            <person name="Wang P.W."/>
            <person name="Gong Y."/>
            <person name="Weir B.S."/>
            <person name="Guttman D.S."/>
        </authorList>
    </citation>
    <scope>NUCLEOTIDE SEQUENCE [LARGE SCALE GENOMIC DNA]</scope>
    <source>
        <strain evidence="3 4">ICMP9419</strain>
    </source>
</reference>
<sequence length="89" mass="10013">ANKFIQAQRDQLTPRINAGEEKITPRHAERVAEAQRRLAADTEEELARLTALQAVNPTVRDSELVALRSQREQGLAMLEKAALRLEAIR</sequence>
<dbReference type="PATRIC" id="fig|264450.4.peg.1328"/>
<dbReference type="AlphaFoldDB" id="A0A0P9NJM3"/>
<evidence type="ECO:0000313" key="4">
    <source>
        <dbReference type="Proteomes" id="UP000050381"/>
    </source>
</evidence>
<dbReference type="Gene3D" id="6.10.140.1500">
    <property type="match status" value="1"/>
</dbReference>
<evidence type="ECO:0000259" key="2">
    <source>
        <dbReference type="Pfam" id="PF12137"/>
    </source>
</evidence>
<dbReference type="EMBL" id="LJQD01000079">
    <property type="protein sequence ID" value="KPW99080.1"/>
    <property type="molecule type" value="Genomic_DNA"/>
</dbReference>
<feature type="domain" description="RNA polymerase recycling bacterial C-terminal" evidence="2">
    <location>
        <begin position="1"/>
        <end position="89"/>
    </location>
</feature>
<feature type="compositionally biased region" description="Basic and acidic residues" evidence="1">
    <location>
        <begin position="18"/>
        <end position="28"/>
    </location>
</feature>
<evidence type="ECO:0000313" key="3">
    <source>
        <dbReference type="EMBL" id="KPW99080.1"/>
    </source>
</evidence>
<name>A0A0P9NJM3_PSESX</name>
<accession>A0A0P9NJM3</accession>
<comment type="caution">
    <text evidence="3">The sequence shown here is derived from an EMBL/GenBank/DDBJ whole genome shotgun (WGS) entry which is preliminary data.</text>
</comment>
<dbReference type="Pfam" id="PF12137">
    <property type="entry name" value="RapA_C"/>
    <property type="match status" value="1"/>
</dbReference>
<organism evidence="3 4">
    <name type="scientific">Pseudomonas syringae pv. castaneae</name>
    <dbReference type="NCBI Taxonomy" id="264450"/>
    <lineage>
        <taxon>Bacteria</taxon>
        <taxon>Pseudomonadati</taxon>
        <taxon>Pseudomonadota</taxon>
        <taxon>Gammaproteobacteria</taxon>
        <taxon>Pseudomonadales</taxon>
        <taxon>Pseudomonadaceae</taxon>
        <taxon>Pseudomonas</taxon>
        <taxon>Pseudomonas syringae</taxon>
    </lineage>
</organism>